<dbReference type="InterPro" id="IPR006592">
    <property type="entry name" value="RNA_pol_N"/>
</dbReference>
<organism evidence="13 14">
    <name type="scientific">Eleusine coracana subsp. coracana</name>
    <dbReference type="NCBI Taxonomy" id="191504"/>
    <lineage>
        <taxon>Eukaryota</taxon>
        <taxon>Viridiplantae</taxon>
        <taxon>Streptophyta</taxon>
        <taxon>Embryophyta</taxon>
        <taxon>Tracheophyta</taxon>
        <taxon>Spermatophyta</taxon>
        <taxon>Magnoliopsida</taxon>
        <taxon>Liliopsida</taxon>
        <taxon>Poales</taxon>
        <taxon>Poaceae</taxon>
        <taxon>PACMAD clade</taxon>
        <taxon>Chloridoideae</taxon>
        <taxon>Cynodonteae</taxon>
        <taxon>Eleusininae</taxon>
        <taxon>Eleusine</taxon>
    </lineage>
</organism>
<evidence type="ECO:0000256" key="9">
    <source>
        <dbReference type="ARBA" id="ARBA00074245"/>
    </source>
</evidence>
<evidence type="ECO:0000256" key="10">
    <source>
        <dbReference type="ARBA" id="ARBA00074527"/>
    </source>
</evidence>
<dbReference type="GO" id="GO:0003899">
    <property type="term" value="F:DNA-directed RNA polymerase activity"/>
    <property type="evidence" value="ECO:0007669"/>
    <property type="project" value="UniProtKB-EC"/>
</dbReference>
<reference evidence="13" key="2">
    <citation type="submission" date="2021-12" db="EMBL/GenBank/DDBJ databases">
        <title>Resequencing data analysis of finger millet.</title>
        <authorList>
            <person name="Hatakeyama M."/>
            <person name="Aluri S."/>
            <person name="Balachadran M.T."/>
            <person name="Sivarajan S.R."/>
            <person name="Poveda L."/>
            <person name="Shimizu-Inatsugi R."/>
            <person name="Schlapbach R."/>
            <person name="Sreeman S.M."/>
            <person name="Shimizu K.K."/>
        </authorList>
    </citation>
    <scope>NUCLEOTIDE SEQUENCE</scope>
</reference>
<dbReference type="CDD" id="cd02735">
    <property type="entry name" value="RNAP_I_Rpa1_C"/>
    <property type="match status" value="1"/>
</dbReference>
<reference evidence="13" key="1">
    <citation type="journal article" date="2018" name="DNA Res.">
        <title>Multiple hybrid de novo genome assembly of finger millet, an orphan allotetraploid crop.</title>
        <authorList>
            <person name="Hatakeyama M."/>
            <person name="Aluri S."/>
            <person name="Balachadran M.T."/>
            <person name="Sivarajan S.R."/>
            <person name="Patrignani A."/>
            <person name="Gruter S."/>
            <person name="Poveda L."/>
            <person name="Shimizu-Inatsugi R."/>
            <person name="Baeten J."/>
            <person name="Francoijs K.J."/>
            <person name="Nataraja K.N."/>
            <person name="Reddy Y.A.N."/>
            <person name="Phadnis S."/>
            <person name="Ravikumar R.L."/>
            <person name="Schlapbach R."/>
            <person name="Sreeman S.M."/>
            <person name="Shimizu K.K."/>
        </authorList>
    </citation>
    <scope>NUCLEOTIDE SEQUENCE</scope>
</reference>
<keyword evidence="14" id="KW-1185">Reference proteome</keyword>
<comment type="catalytic activity">
    <reaction evidence="8">
        <text>RNA(n) + a ribonucleoside 5'-triphosphate = RNA(n+1) + diphosphate</text>
        <dbReference type="Rhea" id="RHEA:21248"/>
        <dbReference type="Rhea" id="RHEA-COMP:14527"/>
        <dbReference type="Rhea" id="RHEA-COMP:17342"/>
        <dbReference type="ChEBI" id="CHEBI:33019"/>
        <dbReference type="ChEBI" id="CHEBI:61557"/>
        <dbReference type="ChEBI" id="CHEBI:140395"/>
        <dbReference type="EC" id="2.7.7.6"/>
    </reaction>
</comment>
<evidence type="ECO:0000256" key="4">
    <source>
        <dbReference type="ARBA" id="ARBA00022679"/>
    </source>
</evidence>
<dbReference type="FunFam" id="1.10.150.390:FF:000005">
    <property type="entry name" value="DNA-directed RNA polymerase subunit"/>
    <property type="match status" value="1"/>
</dbReference>
<dbReference type="Gene3D" id="1.10.274.100">
    <property type="entry name" value="RNA polymerase Rpb1, domain 3"/>
    <property type="match status" value="1"/>
</dbReference>
<keyword evidence="4" id="KW-0808">Transferase</keyword>
<comment type="similarity">
    <text evidence="1">Belongs to the RNA polymerase beta' chain family.</text>
</comment>
<feature type="compositionally biased region" description="Basic and acidic residues" evidence="11">
    <location>
        <begin position="169"/>
        <end position="213"/>
    </location>
</feature>
<dbReference type="AlphaFoldDB" id="A0AAV5CIX6"/>
<dbReference type="InterPro" id="IPR000722">
    <property type="entry name" value="RNA_pol_asu"/>
</dbReference>
<dbReference type="SUPFAM" id="SSF64484">
    <property type="entry name" value="beta and beta-prime subunits of DNA dependent RNA-polymerase"/>
    <property type="match status" value="1"/>
</dbReference>
<dbReference type="PANTHER" id="PTHR19376">
    <property type="entry name" value="DNA-DIRECTED RNA POLYMERASE"/>
    <property type="match status" value="1"/>
</dbReference>
<feature type="domain" description="RNA polymerase N-terminal" evidence="12">
    <location>
        <begin position="1"/>
        <end position="82"/>
    </location>
</feature>
<dbReference type="InterPro" id="IPR045867">
    <property type="entry name" value="DNA-dir_RpoC_beta_prime"/>
</dbReference>
<dbReference type="InterPro" id="IPR007066">
    <property type="entry name" value="RNA_pol_Rpb1_3"/>
</dbReference>
<feature type="compositionally biased region" description="Basic and acidic residues" evidence="11">
    <location>
        <begin position="733"/>
        <end position="742"/>
    </location>
</feature>
<dbReference type="Gene3D" id="3.30.70.2850">
    <property type="match status" value="1"/>
</dbReference>
<dbReference type="InterPro" id="IPR042102">
    <property type="entry name" value="RNA_pol_Rpb1_3_sf"/>
</dbReference>
<dbReference type="EMBL" id="BQKI01000007">
    <property type="protein sequence ID" value="GJM97984.1"/>
    <property type="molecule type" value="Genomic_DNA"/>
</dbReference>
<keyword evidence="3" id="KW-0240">DNA-directed RNA polymerase</keyword>
<evidence type="ECO:0000256" key="6">
    <source>
        <dbReference type="ARBA" id="ARBA00022833"/>
    </source>
</evidence>
<evidence type="ECO:0000256" key="3">
    <source>
        <dbReference type="ARBA" id="ARBA00022478"/>
    </source>
</evidence>
<dbReference type="InterPro" id="IPR047107">
    <property type="entry name" value="DNA-dir_RNA_pol1_lsu_C"/>
</dbReference>
<dbReference type="GO" id="GO:0006351">
    <property type="term" value="P:DNA-templated transcription"/>
    <property type="evidence" value="ECO:0007669"/>
    <property type="project" value="InterPro"/>
</dbReference>
<feature type="region of interest" description="Disordered" evidence="11">
    <location>
        <begin position="696"/>
        <end position="821"/>
    </location>
</feature>
<dbReference type="InterPro" id="IPR007081">
    <property type="entry name" value="RNA_pol_Rpb1_5"/>
</dbReference>
<gene>
    <name evidence="13" type="primary">ga14955</name>
    <name evidence="13" type="ORF">PR202_ga14955</name>
</gene>
<dbReference type="Gene3D" id="2.40.40.20">
    <property type="match status" value="1"/>
</dbReference>
<evidence type="ECO:0000256" key="2">
    <source>
        <dbReference type="ARBA" id="ARBA00012418"/>
    </source>
</evidence>
<dbReference type="Gene3D" id="1.10.150.390">
    <property type="match status" value="1"/>
</dbReference>
<dbReference type="Pfam" id="PF00623">
    <property type="entry name" value="RNA_pol_Rpb1_2"/>
    <property type="match status" value="1"/>
</dbReference>
<keyword evidence="5" id="KW-0548">Nucleotidyltransferase</keyword>
<evidence type="ECO:0000259" key="12">
    <source>
        <dbReference type="SMART" id="SM00663"/>
    </source>
</evidence>
<dbReference type="Pfam" id="PF04998">
    <property type="entry name" value="RNA_pol_Rpb1_5"/>
    <property type="match status" value="1"/>
</dbReference>
<evidence type="ECO:0000313" key="13">
    <source>
        <dbReference type="EMBL" id="GJM97984.1"/>
    </source>
</evidence>
<dbReference type="InterPro" id="IPR038120">
    <property type="entry name" value="Rpb1_funnel_sf"/>
</dbReference>
<evidence type="ECO:0000256" key="1">
    <source>
        <dbReference type="ARBA" id="ARBA00006460"/>
    </source>
</evidence>
<evidence type="ECO:0000313" key="14">
    <source>
        <dbReference type="Proteomes" id="UP001054889"/>
    </source>
</evidence>
<dbReference type="SMART" id="SM00663">
    <property type="entry name" value="RPOLA_N"/>
    <property type="match status" value="1"/>
</dbReference>
<dbReference type="Pfam" id="PF04983">
    <property type="entry name" value="RNA_pol_Rpb1_3"/>
    <property type="match status" value="1"/>
</dbReference>
<dbReference type="PANTHER" id="PTHR19376:SF11">
    <property type="entry name" value="DNA-DIRECTED RNA POLYMERASE I SUBUNIT RPA1"/>
    <property type="match status" value="1"/>
</dbReference>
<name>A0AAV5CIX6_ELECO</name>
<feature type="compositionally biased region" description="Basic and acidic residues" evidence="11">
    <location>
        <begin position="802"/>
        <end position="821"/>
    </location>
</feature>
<protein>
    <recommendedName>
        <fullName evidence="9">DNA-directed RNA polymerase I subunit RPA1</fullName>
        <ecNumber evidence="2">2.7.7.6</ecNumber>
    </recommendedName>
    <alternativeName>
        <fullName evidence="10">DNA-directed RNA polymerase I subunit rpa1</fullName>
    </alternativeName>
</protein>
<proteinExistence type="inferred from homology"/>
<sequence>MMAHFVRVLPGEKTIRMHYANCSTYNADFDGDEMNVHFPQDEISRAEAINIVDANKQYIGPRNGDAVRGLIQDHIIGAVLLTKPDTLLSREEYSQLVYGCCVPSTFSSCRPGKKVSIKDDNTIQLVPPTILKPKPLWTGKQVITTILNHLTYGHPPFTVELKGKHPNPRKSDGKKEVVEEKSDGAKENDGKNEIDEEKCDAKKETDKEKSDGDKEIDEEKSDDEGEKRLKRKGMIDKAQFGQYGMVHMVHELYGADTAGILLSTFSRLFTLFLQFHGFTCGVADLLLREESDKKRREILKKSEVDNEHIHRKFTQTESDRKGPVKLQMEVEKVVRRNGESATKILDTMMSNALNKITTEVNNDLFPNGLQKPFPQNCLSLMTQSGAKGGLVSYDHTVRDVDGSIVQFCYGEDGVDVLKSSFLYKFKELTDNRNAILDKLGGHSHGHLLSKPNSYITELPKKMTQEAQKFIGNGSIEELMKLMNVKYLSSLVDPGEAVGVVAAQSIGEPSTQMTLNTFHLAGSGGMNVTLGIPRLKEILMTGSASTPVMTCPLRWKRDDRKRVAKARRVIREQNSEKGDKEKVGKANRVIEKINARRRSLAQDVAAKLGRVCVIDIVERIEVCTVPFYNDNGHVSTLYKLKMKLYPKEKYPSQSGLTVKECEKTLRVFVIAMDHAIEKHLDLLHKINEIRAVKVNDTDGSLSDGVEESESRPADGEGSGMSDAENDNSDDMGADAEKRKLQEKDDIEYEDDADREEGMDSESEEDTEAKLESDDEAAESGERSDEAEDGHNILKSEVASVAKNKHDGAKLQEEESDEQKQKKEDLKLLKKLKRTVEFDVKSSMCEINYALHDEPHILLAQIAEKTAKSIFFKSCNNIDRCTVVQRKENGPIILQTAGVNFEAFWCLEEDLNIRRIKSNDIHAMLKTYGVEVATATIMKEVSKVFNHYGITVDKRHLNMIADFMTFDGGYRPMNRIGMGQYCTSPFGKMTFETATKFIVEAATHGEADTLGCPSASICLGQPAKVGTGSFGLLQKLDLEEQEPMAI</sequence>
<feature type="region of interest" description="Disordered" evidence="11">
    <location>
        <begin position="158"/>
        <end position="230"/>
    </location>
</feature>
<keyword evidence="6" id="KW-0862">Zinc</keyword>
<dbReference type="Proteomes" id="UP001054889">
    <property type="component" value="Unassembled WGS sequence"/>
</dbReference>
<evidence type="ECO:0000256" key="8">
    <source>
        <dbReference type="ARBA" id="ARBA00048552"/>
    </source>
</evidence>
<evidence type="ECO:0000256" key="7">
    <source>
        <dbReference type="ARBA" id="ARBA00023163"/>
    </source>
</evidence>
<dbReference type="GO" id="GO:0003677">
    <property type="term" value="F:DNA binding"/>
    <property type="evidence" value="ECO:0007669"/>
    <property type="project" value="InterPro"/>
</dbReference>
<dbReference type="GO" id="GO:0005736">
    <property type="term" value="C:RNA polymerase I complex"/>
    <property type="evidence" value="ECO:0007669"/>
    <property type="project" value="TreeGrafter"/>
</dbReference>
<evidence type="ECO:0000256" key="5">
    <source>
        <dbReference type="ARBA" id="ARBA00022695"/>
    </source>
</evidence>
<feature type="compositionally biased region" description="Acidic residues" evidence="11">
    <location>
        <begin position="743"/>
        <end position="777"/>
    </location>
</feature>
<feature type="compositionally biased region" description="Basic and acidic residues" evidence="11">
    <location>
        <begin position="778"/>
        <end position="792"/>
    </location>
</feature>
<keyword evidence="7" id="KW-0804">Transcription</keyword>
<feature type="compositionally biased region" description="Acidic residues" evidence="11">
    <location>
        <begin position="214"/>
        <end position="224"/>
    </location>
</feature>
<dbReference type="Gene3D" id="6.20.50.80">
    <property type="match status" value="1"/>
</dbReference>
<evidence type="ECO:0000256" key="11">
    <source>
        <dbReference type="SAM" id="MobiDB-lite"/>
    </source>
</evidence>
<accession>A0AAV5CIX6</accession>
<dbReference type="Gene3D" id="1.10.132.30">
    <property type="match status" value="1"/>
</dbReference>
<dbReference type="EC" id="2.7.7.6" evidence="2"/>
<comment type="caution">
    <text evidence="13">The sequence shown here is derived from an EMBL/GenBank/DDBJ whole genome shotgun (WGS) entry which is preliminary data.</text>
</comment>
<feature type="compositionally biased region" description="Acidic residues" evidence="11">
    <location>
        <begin position="722"/>
        <end position="732"/>
    </location>
</feature>